<comment type="caution">
    <text evidence="7">The sequence shown here is derived from an EMBL/GenBank/DDBJ whole genome shotgun (WGS) entry which is preliminary data.</text>
</comment>
<dbReference type="GeneID" id="32529400"/>
<accession>A0A7W7EKQ5</accession>
<sequence>MGLSTQEQILIEQRVTNEAKSVGAAYLLWFFLGTLGAHRFYLGRTGSGVAQLVLFVLGWLTTFLVIGFALLAALGIWWIVDAFLISAMIAEQKEDIRQRLTNQALLMNQHAEQAKRTVISAHEQNA</sequence>
<name>A0A7W7EKQ5_9HYPH</name>
<protein>
    <submittedName>
        <fullName evidence="7">TM2 domain-containing membrane protein YozV</fullName>
    </submittedName>
</protein>
<reference evidence="7 8" key="1">
    <citation type="submission" date="2020-08" db="EMBL/GenBank/DDBJ databases">
        <title>Genomic Encyclopedia of Type Strains, Phase IV (KMG-V): Genome sequencing to study the core and pangenomes of soil and plant-associated prokaryotes.</title>
        <authorList>
            <person name="Whitman W."/>
        </authorList>
    </citation>
    <scope>NUCLEOTIDE SEQUENCE [LARGE SCALE GENOMIC DNA]</scope>
    <source>
        <strain evidence="7 8">SEMIA 492</strain>
    </source>
</reference>
<evidence type="ECO:0000256" key="2">
    <source>
        <dbReference type="ARBA" id="ARBA00022692"/>
    </source>
</evidence>
<comment type="subcellular location">
    <subcellularLocation>
        <location evidence="1">Membrane</location>
        <topology evidence="1">Multi-pass membrane protein</topology>
    </subcellularLocation>
</comment>
<dbReference type="OrthoDB" id="2004788at2"/>
<evidence type="ECO:0000256" key="1">
    <source>
        <dbReference type="ARBA" id="ARBA00004141"/>
    </source>
</evidence>
<dbReference type="Proteomes" id="UP000543836">
    <property type="component" value="Unassembled WGS sequence"/>
</dbReference>
<keyword evidence="3 5" id="KW-1133">Transmembrane helix</keyword>
<dbReference type="Pfam" id="PF05154">
    <property type="entry name" value="TM2"/>
    <property type="match status" value="1"/>
</dbReference>
<gene>
    <name evidence="7" type="ORF">GGE60_001526</name>
</gene>
<evidence type="ECO:0000256" key="5">
    <source>
        <dbReference type="SAM" id="Phobius"/>
    </source>
</evidence>
<proteinExistence type="predicted"/>
<feature type="domain" description="TM2" evidence="6">
    <location>
        <begin position="19"/>
        <end position="68"/>
    </location>
</feature>
<dbReference type="PANTHER" id="PTHR21016:SF25">
    <property type="entry name" value="TM2 DOMAIN-CONTAINING PROTEIN DDB_G0277895-RELATED"/>
    <property type="match status" value="1"/>
</dbReference>
<evidence type="ECO:0000256" key="3">
    <source>
        <dbReference type="ARBA" id="ARBA00022989"/>
    </source>
</evidence>
<organism evidence="7 8">
    <name type="scientific">Rhizobium leucaenae</name>
    <dbReference type="NCBI Taxonomy" id="29450"/>
    <lineage>
        <taxon>Bacteria</taxon>
        <taxon>Pseudomonadati</taxon>
        <taxon>Pseudomonadota</taxon>
        <taxon>Alphaproteobacteria</taxon>
        <taxon>Hyphomicrobiales</taxon>
        <taxon>Rhizobiaceae</taxon>
        <taxon>Rhizobium/Agrobacterium group</taxon>
        <taxon>Rhizobium</taxon>
    </lineage>
</organism>
<dbReference type="PANTHER" id="PTHR21016">
    <property type="entry name" value="BETA-AMYLOID BINDING PROTEIN-RELATED"/>
    <property type="match status" value="1"/>
</dbReference>
<evidence type="ECO:0000313" key="7">
    <source>
        <dbReference type="EMBL" id="MBB4567423.1"/>
    </source>
</evidence>
<dbReference type="EMBL" id="JACIIG010000003">
    <property type="protein sequence ID" value="MBB4567423.1"/>
    <property type="molecule type" value="Genomic_DNA"/>
</dbReference>
<dbReference type="AlphaFoldDB" id="A0A7W7EKQ5"/>
<evidence type="ECO:0000256" key="4">
    <source>
        <dbReference type="ARBA" id="ARBA00023136"/>
    </source>
</evidence>
<keyword evidence="8" id="KW-1185">Reference proteome</keyword>
<dbReference type="RefSeq" id="WP_065091664.1">
    <property type="nucleotide sequence ID" value="NZ_JACIIG010000003.1"/>
</dbReference>
<evidence type="ECO:0000259" key="6">
    <source>
        <dbReference type="Pfam" id="PF05154"/>
    </source>
</evidence>
<evidence type="ECO:0000313" key="8">
    <source>
        <dbReference type="Proteomes" id="UP000543836"/>
    </source>
</evidence>
<dbReference type="InterPro" id="IPR050932">
    <property type="entry name" value="TM2D1-3-like"/>
</dbReference>
<dbReference type="GO" id="GO:0016020">
    <property type="term" value="C:membrane"/>
    <property type="evidence" value="ECO:0007669"/>
    <property type="project" value="UniProtKB-SubCell"/>
</dbReference>
<keyword evidence="4 5" id="KW-0472">Membrane</keyword>
<dbReference type="InterPro" id="IPR007829">
    <property type="entry name" value="TM2"/>
</dbReference>
<feature type="transmembrane region" description="Helical" evidence="5">
    <location>
        <begin position="53"/>
        <end position="80"/>
    </location>
</feature>
<keyword evidence="2 5" id="KW-0812">Transmembrane</keyword>
<feature type="transmembrane region" description="Helical" evidence="5">
    <location>
        <begin position="21"/>
        <end position="41"/>
    </location>
</feature>